<dbReference type="GO" id="GO:0016779">
    <property type="term" value="F:nucleotidyltransferase activity"/>
    <property type="evidence" value="ECO:0007669"/>
    <property type="project" value="UniProtKB-KW"/>
</dbReference>
<protein>
    <recommendedName>
        <fullName evidence="6">Murine leukemia virus integrase C-terminal domain-containing protein</fullName>
    </recommendedName>
</protein>
<reference evidence="7" key="1">
    <citation type="submission" date="2023-03" db="EMBL/GenBank/DDBJ databases">
        <title>Electrophorus voltai genome.</title>
        <authorList>
            <person name="Bian C."/>
        </authorList>
    </citation>
    <scope>NUCLEOTIDE SEQUENCE</scope>
    <source>
        <strain evidence="7">CB-2022</strain>
        <tissue evidence="7">Muscle</tissue>
    </source>
</reference>
<keyword evidence="5" id="KW-0378">Hydrolase</keyword>
<dbReference type="Proteomes" id="UP001239994">
    <property type="component" value="Unassembled WGS sequence"/>
</dbReference>
<keyword evidence="2" id="KW-0548">Nucleotidyltransferase</keyword>
<gene>
    <name evidence="7" type="ORF">P4O66_003207</name>
</gene>
<dbReference type="GO" id="GO:0016787">
    <property type="term" value="F:hydrolase activity"/>
    <property type="evidence" value="ECO:0007669"/>
    <property type="project" value="UniProtKB-KW"/>
</dbReference>
<evidence type="ECO:0000256" key="5">
    <source>
        <dbReference type="ARBA" id="ARBA00022801"/>
    </source>
</evidence>
<dbReference type="Pfam" id="PF18697">
    <property type="entry name" value="MLVIN_C"/>
    <property type="match status" value="1"/>
</dbReference>
<evidence type="ECO:0000256" key="4">
    <source>
        <dbReference type="ARBA" id="ARBA00022759"/>
    </source>
</evidence>
<name>A0AAD8YR89_9TELE</name>
<keyword evidence="4" id="KW-0255">Endonuclease</keyword>
<dbReference type="SUPFAM" id="SSF56672">
    <property type="entry name" value="DNA/RNA polymerases"/>
    <property type="match status" value="1"/>
</dbReference>
<dbReference type="InterPro" id="IPR040643">
    <property type="entry name" value="MLVIN_C"/>
</dbReference>
<dbReference type="GO" id="GO:0004519">
    <property type="term" value="F:endonuclease activity"/>
    <property type="evidence" value="ECO:0007669"/>
    <property type="project" value="UniProtKB-KW"/>
</dbReference>
<dbReference type="EMBL" id="JAROKS010000025">
    <property type="protein sequence ID" value="KAK1785830.1"/>
    <property type="molecule type" value="Genomic_DNA"/>
</dbReference>
<keyword evidence="3" id="KW-0540">Nuclease</keyword>
<organism evidence="7 8">
    <name type="scientific">Electrophorus voltai</name>
    <dbReference type="NCBI Taxonomy" id="2609070"/>
    <lineage>
        <taxon>Eukaryota</taxon>
        <taxon>Metazoa</taxon>
        <taxon>Chordata</taxon>
        <taxon>Craniata</taxon>
        <taxon>Vertebrata</taxon>
        <taxon>Euteleostomi</taxon>
        <taxon>Actinopterygii</taxon>
        <taxon>Neopterygii</taxon>
        <taxon>Teleostei</taxon>
        <taxon>Ostariophysi</taxon>
        <taxon>Gymnotiformes</taxon>
        <taxon>Gymnotoidei</taxon>
        <taxon>Gymnotidae</taxon>
        <taxon>Electrophorus</taxon>
    </lineage>
</organism>
<evidence type="ECO:0000313" key="7">
    <source>
        <dbReference type="EMBL" id="KAK1785830.1"/>
    </source>
</evidence>
<keyword evidence="1" id="KW-0808">Transferase</keyword>
<dbReference type="Gene3D" id="2.30.30.850">
    <property type="match status" value="1"/>
</dbReference>
<keyword evidence="8" id="KW-1185">Reference proteome</keyword>
<dbReference type="AlphaFoldDB" id="A0AAD8YR89"/>
<evidence type="ECO:0000256" key="3">
    <source>
        <dbReference type="ARBA" id="ARBA00022722"/>
    </source>
</evidence>
<accession>A0AAD8YR89</accession>
<evidence type="ECO:0000256" key="1">
    <source>
        <dbReference type="ARBA" id="ARBA00022679"/>
    </source>
</evidence>
<comment type="caution">
    <text evidence="7">The sequence shown here is derived from an EMBL/GenBank/DDBJ whole genome shotgun (WGS) entry which is preliminary data.</text>
</comment>
<evidence type="ECO:0000256" key="2">
    <source>
        <dbReference type="ARBA" id="ARBA00022695"/>
    </source>
</evidence>
<feature type="domain" description="Murine leukemia virus integrase C-terminal" evidence="6">
    <location>
        <begin position="160"/>
        <end position="214"/>
    </location>
</feature>
<evidence type="ECO:0000259" key="6">
    <source>
        <dbReference type="Pfam" id="PF18697"/>
    </source>
</evidence>
<dbReference type="InterPro" id="IPR043502">
    <property type="entry name" value="DNA/RNA_pol_sf"/>
</dbReference>
<proteinExistence type="predicted"/>
<evidence type="ECO:0000313" key="8">
    <source>
        <dbReference type="Proteomes" id="UP001239994"/>
    </source>
</evidence>
<sequence>MDWEGYGPEERCWTPTSPPPFIGNILKSPSPRQPELEGPLRAIIPTKAGNAVQLACTPEAEKAFVELKQALQSLPAQGLPDPNKPFTQTVRTRPQKRTILSAFETVFGRPPNTGVGPPLTDSVLLTDSMVQYCMSLHRALSIVSKQVQAVLPSPADKHLHDIAPGNWVLVKDLRRKQWNQARWTGPHQVLLTTQTAVKIEGRGTWVHHTHCKKAPTPAPTPSSSTPTD</sequence>